<dbReference type="eggNOG" id="COG0358">
    <property type="taxonomic scope" value="Bacteria"/>
</dbReference>
<name>B8HJL8_CYAP4</name>
<organism evidence="2">
    <name type="scientific">Cyanothece sp. (strain PCC 7425 / ATCC 29141)</name>
    <dbReference type="NCBI Taxonomy" id="395961"/>
    <lineage>
        <taxon>Bacteria</taxon>
        <taxon>Bacillati</taxon>
        <taxon>Cyanobacteriota</taxon>
        <taxon>Cyanophyceae</taxon>
        <taxon>Gomontiellales</taxon>
        <taxon>Cyanothecaceae</taxon>
        <taxon>Cyanothece</taxon>
    </lineage>
</organism>
<dbReference type="InterPro" id="IPR015330">
    <property type="entry name" value="DNA_primase/pol_bifunc_N"/>
</dbReference>
<protein>
    <recommendedName>
        <fullName evidence="1">DNA primase/polymerase bifunctional N-terminal domain-containing protein</fullName>
    </recommendedName>
</protein>
<feature type="domain" description="DNA primase/polymerase bifunctional N-terminal" evidence="1">
    <location>
        <begin position="46"/>
        <end position="135"/>
    </location>
</feature>
<dbReference type="AlphaFoldDB" id="B8HJL8"/>
<evidence type="ECO:0000313" key="2">
    <source>
        <dbReference type="EMBL" id="ACL44971.1"/>
    </source>
</evidence>
<dbReference type="EMBL" id="CP001344">
    <property type="protein sequence ID" value="ACL44971.1"/>
    <property type="molecule type" value="Genomic_DNA"/>
</dbReference>
<dbReference type="KEGG" id="cyn:Cyan7425_2616"/>
<dbReference type="OrthoDB" id="460004at2"/>
<proteinExistence type="predicted"/>
<gene>
    <name evidence="2" type="ordered locus">Cyan7425_2616</name>
</gene>
<accession>B8HJL8</accession>
<dbReference type="Pfam" id="PF09250">
    <property type="entry name" value="Prim-Pol"/>
    <property type="match status" value="1"/>
</dbReference>
<reference evidence="2" key="1">
    <citation type="submission" date="2009-01" db="EMBL/GenBank/DDBJ databases">
        <title>Complete sequence of chromosome Cyanothece sp. PCC 7425.</title>
        <authorList>
            <consortium name="US DOE Joint Genome Institute"/>
            <person name="Lucas S."/>
            <person name="Copeland A."/>
            <person name="Lapidus A."/>
            <person name="Glavina del Rio T."/>
            <person name="Dalin E."/>
            <person name="Tice H."/>
            <person name="Bruce D."/>
            <person name="Goodwin L."/>
            <person name="Pitluck S."/>
            <person name="Sims D."/>
            <person name="Meineke L."/>
            <person name="Brettin T."/>
            <person name="Detter J.C."/>
            <person name="Han C."/>
            <person name="Larimer F."/>
            <person name="Land M."/>
            <person name="Hauser L."/>
            <person name="Kyrpides N."/>
            <person name="Ovchinnikova G."/>
            <person name="Liberton M."/>
            <person name="Stoeckel J."/>
            <person name="Banerjee A."/>
            <person name="Singh A."/>
            <person name="Page L."/>
            <person name="Sato H."/>
            <person name="Zhao L."/>
            <person name="Sherman L."/>
            <person name="Pakrasi H."/>
            <person name="Richardson P."/>
        </authorList>
    </citation>
    <scope>NUCLEOTIDE SEQUENCE</scope>
    <source>
        <strain evidence="2">PCC 7425</strain>
    </source>
</reference>
<evidence type="ECO:0000259" key="1">
    <source>
        <dbReference type="Pfam" id="PF09250"/>
    </source>
</evidence>
<sequence length="142" mass="15899">MYYFPTTLQESIQDLLSSDSRLYATKPPYEEFQQSLSRLPDYAKFTPVKKGKLPYQDEPLTAVEVLERHYNDSCFTGVGLLTGEASGGLVAVDHDGHSADEVLKELAGCPPEEALPPTLHWTSGRTGRYQMLYPVSKETREV</sequence>
<dbReference type="HOGENOM" id="CLU_1812570_0_0_3"/>